<name>A0AA37TCN0_9GAMM</name>
<sequence>MIIISARKSFDNADVLGAAHKIKEIDLSNDKEIRTIESEKKLISELSGKKVLILVHGYNNEQDEVYDAYSIIERKISKHLSTTYDAIIGYSWPGGDNRLDWWAAKSRANSVARQFRFLLEMIGEKAVAIDVMSHSLGARVVLKALKQSRKKPLLNHYYCTAPAVDDEVFEDDEEFSNTTHKVTGLFVFHSKRDSVLARAYRVAEFDNALGLYGPEDRNYIEENTDNVFVVNCKKRIKKHGGYKGCNEMYRYMRSASSEQPKRFVTL</sequence>
<dbReference type="Gene3D" id="3.40.50.1820">
    <property type="entry name" value="alpha/beta hydrolase"/>
    <property type="match status" value="1"/>
</dbReference>
<dbReference type="InterPro" id="IPR010297">
    <property type="entry name" value="DUF900_hydrolase"/>
</dbReference>
<dbReference type="EMBL" id="BSPD01000075">
    <property type="protein sequence ID" value="GLS27385.1"/>
    <property type="molecule type" value="Genomic_DNA"/>
</dbReference>
<gene>
    <name evidence="1" type="ORF">GCM10007877_31040</name>
</gene>
<dbReference type="AlphaFoldDB" id="A0AA37TCN0"/>
<evidence type="ECO:0008006" key="3">
    <source>
        <dbReference type="Google" id="ProtNLM"/>
    </source>
</evidence>
<dbReference type="RefSeq" id="WP_232595380.1">
    <property type="nucleotide sequence ID" value="NZ_BSPD01000075.1"/>
</dbReference>
<keyword evidence="2" id="KW-1185">Reference proteome</keyword>
<comment type="caution">
    <text evidence="1">The sequence shown here is derived from an EMBL/GenBank/DDBJ whole genome shotgun (WGS) entry which is preliminary data.</text>
</comment>
<evidence type="ECO:0000313" key="1">
    <source>
        <dbReference type="EMBL" id="GLS27385.1"/>
    </source>
</evidence>
<reference evidence="1 2" key="1">
    <citation type="journal article" date="2014" name="Int. J. Syst. Evol. Microbiol.">
        <title>Complete genome sequence of Corynebacterium casei LMG S-19264T (=DSM 44701T), isolated from a smear-ripened cheese.</title>
        <authorList>
            <consortium name="US DOE Joint Genome Institute (JGI-PGF)"/>
            <person name="Walter F."/>
            <person name="Albersmeier A."/>
            <person name="Kalinowski J."/>
            <person name="Ruckert C."/>
        </authorList>
    </citation>
    <scope>NUCLEOTIDE SEQUENCE [LARGE SCALE GENOMIC DNA]</scope>
    <source>
        <strain evidence="1 2">NBRC 110095</strain>
    </source>
</reference>
<dbReference type="InterPro" id="IPR029058">
    <property type="entry name" value="AB_hydrolase_fold"/>
</dbReference>
<proteinExistence type="predicted"/>
<evidence type="ECO:0000313" key="2">
    <source>
        <dbReference type="Proteomes" id="UP001156870"/>
    </source>
</evidence>
<dbReference type="Proteomes" id="UP001156870">
    <property type="component" value="Unassembled WGS sequence"/>
</dbReference>
<accession>A0AA37TCN0</accession>
<dbReference type="Pfam" id="PF05990">
    <property type="entry name" value="DUF900"/>
    <property type="match status" value="1"/>
</dbReference>
<dbReference type="SUPFAM" id="SSF53474">
    <property type="entry name" value="alpha/beta-Hydrolases"/>
    <property type="match status" value="1"/>
</dbReference>
<organism evidence="1 2">
    <name type="scientific">Marinibactrum halimedae</name>
    <dbReference type="NCBI Taxonomy" id="1444977"/>
    <lineage>
        <taxon>Bacteria</taxon>
        <taxon>Pseudomonadati</taxon>
        <taxon>Pseudomonadota</taxon>
        <taxon>Gammaproteobacteria</taxon>
        <taxon>Cellvibrionales</taxon>
        <taxon>Cellvibrionaceae</taxon>
        <taxon>Marinibactrum</taxon>
    </lineage>
</organism>
<protein>
    <recommendedName>
        <fullName evidence="3">Alpha/beta hydrolase</fullName>
    </recommendedName>
</protein>